<dbReference type="PANTHER" id="PTHR22916:SF3">
    <property type="entry name" value="UDP-GLCNAC:BETAGAL BETA-1,3-N-ACETYLGLUCOSAMINYLTRANSFERASE-LIKE PROTEIN 1"/>
    <property type="match status" value="1"/>
</dbReference>
<dbReference type="InterPro" id="IPR001173">
    <property type="entry name" value="Glyco_trans_2-like"/>
</dbReference>
<gene>
    <name evidence="2" type="ORF">CO007_01035</name>
</gene>
<proteinExistence type="predicted"/>
<dbReference type="Pfam" id="PF00535">
    <property type="entry name" value="Glycos_transf_2"/>
    <property type="match status" value="1"/>
</dbReference>
<dbReference type="GO" id="GO:0016758">
    <property type="term" value="F:hexosyltransferase activity"/>
    <property type="evidence" value="ECO:0007669"/>
    <property type="project" value="UniProtKB-ARBA"/>
</dbReference>
<protein>
    <recommendedName>
        <fullName evidence="1">Glycosyltransferase 2-like domain-containing protein</fullName>
    </recommendedName>
</protein>
<dbReference type="Gene3D" id="3.90.550.10">
    <property type="entry name" value="Spore Coat Polysaccharide Biosynthesis Protein SpsA, Chain A"/>
    <property type="match status" value="1"/>
</dbReference>
<feature type="domain" description="Glycosyltransferase 2-like" evidence="1">
    <location>
        <begin position="4"/>
        <end position="140"/>
    </location>
</feature>
<dbReference type="EMBL" id="PFQK01000023">
    <property type="protein sequence ID" value="PJC82138.1"/>
    <property type="molecule type" value="Genomic_DNA"/>
</dbReference>
<dbReference type="PANTHER" id="PTHR22916">
    <property type="entry name" value="GLYCOSYLTRANSFERASE"/>
    <property type="match status" value="1"/>
</dbReference>
<evidence type="ECO:0000259" key="1">
    <source>
        <dbReference type="Pfam" id="PF00535"/>
    </source>
</evidence>
<accession>A0A2M8GNN7</accession>
<dbReference type="Proteomes" id="UP000229370">
    <property type="component" value="Unassembled WGS sequence"/>
</dbReference>
<organism evidence="2 3">
    <name type="scientific">Candidatus Roizmanbacteria bacterium CG_4_8_14_3_um_filter_36_10</name>
    <dbReference type="NCBI Taxonomy" id="1974834"/>
    <lineage>
        <taxon>Bacteria</taxon>
        <taxon>Candidatus Roizmaniibacteriota</taxon>
    </lineage>
</organism>
<reference evidence="3" key="1">
    <citation type="submission" date="2017-09" db="EMBL/GenBank/DDBJ databases">
        <title>Depth-based differentiation of microbial function through sediment-hosted aquifers and enrichment of novel symbionts in the deep terrestrial subsurface.</title>
        <authorList>
            <person name="Probst A.J."/>
            <person name="Ladd B."/>
            <person name="Jarett J.K."/>
            <person name="Geller-Mcgrath D.E."/>
            <person name="Sieber C.M.K."/>
            <person name="Emerson J.B."/>
            <person name="Anantharaman K."/>
            <person name="Thomas B.C."/>
            <person name="Malmstrom R."/>
            <person name="Stieglmeier M."/>
            <person name="Klingl A."/>
            <person name="Woyke T."/>
            <person name="Ryan C.M."/>
            <person name="Banfield J.F."/>
        </authorList>
    </citation>
    <scope>NUCLEOTIDE SEQUENCE [LARGE SCALE GENOMIC DNA]</scope>
</reference>
<sequence length="248" mass="29621">MELTIKSVLWQSYSNIELLILDNNSRDKTVEIIKKMADQDRRMRLFIKKTNIGPYPGLNFLLECAKGKYIAINDHDDIWHKDKLLEQIEFLEKYKEYVGCGSAIINWYEKYDRHFYRSQLSNASIAWHTSLVFRNKGFRYDLSIKIATDFYFMRNILCSHKKLIYNFQEPLVLRRIFMGNQNLSGQWMKNRSVMDILGLKIGLFDKLALLNRYLLPQELVERVVLWKYRNTIPSKYKESAERLLENVI</sequence>
<evidence type="ECO:0000313" key="3">
    <source>
        <dbReference type="Proteomes" id="UP000229370"/>
    </source>
</evidence>
<dbReference type="InterPro" id="IPR029044">
    <property type="entry name" value="Nucleotide-diphossugar_trans"/>
</dbReference>
<dbReference type="SUPFAM" id="SSF53448">
    <property type="entry name" value="Nucleotide-diphospho-sugar transferases"/>
    <property type="match status" value="1"/>
</dbReference>
<name>A0A2M8GNN7_9BACT</name>
<comment type="caution">
    <text evidence="2">The sequence shown here is derived from an EMBL/GenBank/DDBJ whole genome shotgun (WGS) entry which is preliminary data.</text>
</comment>
<evidence type="ECO:0000313" key="2">
    <source>
        <dbReference type="EMBL" id="PJC82138.1"/>
    </source>
</evidence>
<dbReference type="AlphaFoldDB" id="A0A2M8GNN7"/>